<dbReference type="EMBL" id="AP024145">
    <property type="protein sequence ID" value="BCM84219.1"/>
    <property type="molecule type" value="Genomic_DNA"/>
</dbReference>
<dbReference type="InterPro" id="IPR050832">
    <property type="entry name" value="Bact_Acetyltransf"/>
</dbReference>
<dbReference type="RefSeq" id="WP_207183138.1">
    <property type="nucleotide sequence ID" value="NZ_AP024145.1"/>
</dbReference>
<evidence type="ECO:0000256" key="1">
    <source>
        <dbReference type="ARBA" id="ARBA00022679"/>
    </source>
</evidence>
<dbReference type="CDD" id="cd04301">
    <property type="entry name" value="NAT_SF"/>
    <property type="match status" value="1"/>
</dbReference>
<keyword evidence="2" id="KW-0012">Acyltransferase</keyword>
<dbReference type="PANTHER" id="PTHR43877:SF2">
    <property type="entry name" value="AMINOALKYLPHOSPHONATE N-ACETYLTRANSFERASE-RELATED"/>
    <property type="match status" value="1"/>
</dbReference>
<sequence length="184" mass="19959">MTRIETLSADAAEAALLDLAALLHACVLAGASIGFVLPFTLPEAEAFWRDGLPALRSGARRLLVARHEGRVVASTQIGLAAPPNGRHRAEITKVLVHPQMRRRGLARALMREAEAVARAEGRSLLILDTRSDDAGEALYRSLGYAVTGVVPDYACSPEGVPEPCTFMHKRLQETERDTRRRSGP</sequence>
<name>A0A8H8WTZ9_9HYPH</name>
<keyword evidence="3" id="KW-1133">Transmembrane helix</keyword>
<dbReference type="InterPro" id="IPR016181">
    <property type="entry name" value="Acyl_CoA_acyltransferase"/>
</dbReference>
<evidence type="ECO:0000313" key="5">
    <source>
        <dbReference type="EMBL" id="BCM84219.1"/>
    </source>
</evidence>
<dbReference type="Pfam" id="PF00583">
    <property type="entry name" value="Acetyltransf_1"/>
    <property type="match status" value="1"/>
</dbReference>
<proteinExistence type="predicted"/>
<dbReference type="KEGG" id="mind:mvi_26800"/>
<dbReference type="Proteomes" id="UP000663508">
    <property type="component" value="Chromosome"/>
</dbReference>
<feature type="domain" description="N-acetyltransferase" evidence="4">
    <location>
        <begin position="2"/>
        <end position="172"/>
    </location>
</feature>
<keyword evidence="3" id="KW-0472">Membrane</keyword>
<evidence type="ECO:0000313" key="6">
    <source>
        <dbReference type="Proteomes" id="UP000663508"/>
    </source>
</evidence>
<dbReference type="PANTHER" id="PTHR43877">
    <property type="entry name" value="AMINOALKYLPHOSPHONATE N-ACETYLTRANSFERASE-RELATED-RELATED"/>
    <property type="match status" value="1"/>
</dbReference>
<evidence type="ECO:0000259" key="4">
    <source>
        <dbReference type="PROSITE" id="PS51186"/>
    </source>
</evidence>
<keyword evidence="3" id="KW-0812">Transmembrane</keyword>
<keyword evidence="1 5" id="KW-0808">Transferase</keyword>
<dbReference type="Gene3D" id="3.40.630.30">
    <property type="match status" value="1"/>
</dbReference>
<dbReference type="SUPFAM" id="SSF55729">
    <property type="entry name" value="Acyl-CoA N-acyltransferases (Nat)"/>
    <property type="match status" value="1"/>
</dbReference>
<evidence type="ECO:0000256" key="2">
    <source>
        <dbReference type="ARBA" id="ARBA00023315"/>
    </source>
</evidence>
<gene>
    <name evidence="5" type="ORF">mvi_26800</name>
</gene>
<accession>A0A8H8WTZ9</accession>
<reference evidence="5" key="1">
    <citation type="submission" date="2020-11" db="EMBL/GenBank/DDBJ databases">
        <title>Complete genome sequence of a novel pathogenic Methylobacterium strain isolated from rice in Vietnam.</title>
        <authorList>
            <person name="Lai K."/>
            <person name="Okazaki S."/>
            <person name="Higashi K."/>
            <person name="Mori H."/>
            <person name="Toyoda A."/>
            <person name="Kurokawa K."/>
        </authorList>
    </citation>
    <scope>NUCLEOTIDE SEQUENCE</scope>
    <source>
        <strain evidence="5">VL1</strain>
    </source>
</reference>
<feature type="transmembrane region" description="Helical" evidence="3">
    <location>
        <begin position="20"/>
        <end position="41"/>
    </location>
</feature>
<dbReference type="GO" id="GO:0016747">
    <property type="term" value="F:acyltransferase activity, transferring groups other than amino-acyl groups"/>
    <property type="evidence" value="ECO:0007669"/>
    <property type="project" value="InterPro"/>
</dbReference>
<dbReference type="AlphaFoldDB" id="A0A8H8WTZ9"/>
<dbReference type="PROSITE" id="PS51186">
    <property type="entry name" value="GNAT"/>
    <property type="match status" value="1"/>
</dbReference>
<evidence type="ECO:0000256" key="3">
    <source>
        <dbReference type="SAM" id="Phobius"/>
    </source>
</evidence>
<dbReference type="InterPro" id="IPR000182">
    <property type="entry name" value="GNAT_dom"/>
</dbReference>
<protein>
    <submittedName>
        <fullName evidence="5">N-acetyltransferase</fullName>
    </submittedName>
</protein>
<organism evidence="5 6">
    <name type="scientific">Methylobacterium indicum</name>
    <dbReference type="NCBI Taxonomy" id="1775910"/>
    <lineage>
        <taxon>Bacteria</taxon>
        <taxon>Pseudomonadati</taxon>
        <taxon>Pseudomonadota</taxon>
        <taxon>Alphaproteobacteria</taxon>
        <taxon>Hyphomicrobiales</taxon>
        <taxon>Methylobacteriaceae</taxon>
        <taxon>Methylobacterium</taxon>
    </lineage>
</organism>